<name>A0AAW0CHW4_9AGAR</name>
<feature type="transmembrane region" description="Helical" evidence="9">
    <location>
        <begin position="51"/>
        <end position="69"/>
    </location>
</feature>
<evidence type="ECO:0000313" key="10">
    <source>
        <dbReference type="EMBL" id="KAK7039393.1"/>
    </source>
</evidence>
<dbReference type="Proteomes" id="UP001362999">
    <property type="component" value="Unassembled WGS sequence"/>
</dbReference>
<evidence type="ECO:0000313" key="11">
    <source>
        <dbReference type="Proteomes" id="UP001362999"/>
    </source>
</evidence>
<evidence type="ECO:0000256" key="6">
    <source>
        <dbReference type="ARBA" id="ARBA00022989"/>
    </source>
</evidence>
<comment type="subcellular location">
    <subcellularLocation>
        <location evidence="1">Endoplasmic reticulum membrane</location>
        <topology evidence="1">Multi-pass membrane protein</topology>
    </subcellularLocation>
</comment>
<evidence type="ECO:0000256" key="2">
    <source>
        <dbReference type="ARBA" id="ARBA00005245"/>
    </source>
</evidence>
<dbReference type="Pfam" id="PF06645">
    <property type="entry name" value="SPC12"/>
    <property type="match status" value="1"/>
</dbReference>
<comment type="similarity">
    <text evidence="2">Belongs to the SPCS1 family.</text>
</comment>
<reference evidence="10 11" key="1">
    <citation type="journal article" date="2024" name="J Genomics">
        <title>Draft genome sequencing and assembly of Favolaschia claudopus CIRM-BRFM 2984 isolated from oak limbs.</title>
        <authorList>
            <person name="Navarro D."/>
            <person name="Drula E."/>
            <person name="Chaduli D."/>
            <person name="Cazenave R."/>
            <person name="Ahrendt S."/>
            <person name="Wang J."/>
            <person name="Lipzen A."/>
            <person name="Daum C."/>
            <person name="Barry K."/>
            <person name="Grigoriev I.V."/>
            <person name="Favel A."/>
            <person name="Rosso M.N."/>
            <person name="Martin F."/>
        </authorList>
    </citation>
    <scope>NUCLEOTIDE SEQUENCE [LARGE SCALE GENOMIC DNA]</scope>
    <source>
        <strain evidence="10 11">CIRM-BRFM 2984</strain>
    </source>
</reference>
<protein>
    <recommendedName>
        <fullName evidence="3">Signal peptidase complex subunit 1</fullName>
    </recommendedName>
</protein>
<dbReference type="AlphaFoldDB" id="A0AAW0CHW4"/>
<dbReference type="PANTHER" id="PTHR13202">
    <property type="entry name" value="MICROSOMAL SIGNAL PEPTIDASE 12 KDA SUBUNIT"/>
    <property type="match status" value="1"/>
</dbReference>
<sequence>MSSSFLQELTEGKIDFVGQQQVELISRVWLIGSTILSFVLGFAAQNLQVTFGFFGVSTLLLALIVLPPWPMFNRHPTQWLAVRAKLWSQLILPLPLAALKSQNGVNKRVARCIAGGYRTGLAGRTALKKDAAVMVSTPSSFEIGTFSPPSHRSASLSTPVARHYHAPPTYSRSTPPRLTPQFVDRLPSAAGRTNFKVFV</sequence>
<evidence type="ECO:0000256" key="1">
    <source>
        <dbReference type="ARBA" id="ARBA00004477"/>
    </source>
</evidence>
<evidence type="ECO:0000256" key="5">
    <source>
        <dbReference type="ARBA" id="ARBA00022824"/>
    </source>
</evidence>
<keyword evidence="6 9" id="KW-1133">Transmembrane helix</keyword>
<keyword evidence="4 9" id="KW-0812">Transmembrane</keyword>
<keyword evidence="11" id="KW-1185">Reference proteome</keyword>
<keyword evidence="5" id="KW-0256">Endoplasmic reticulum</keyword>
<proteinExistence type="inferred from homology"/>
<dbReference type="InterPro" id="IPR009542">
    <property type="entry name" value="Spc1/SPCS1"/>
</dbReference>
<organism evidence="10 11">
    <name type="scientific">Favolaschia claudopus</name>
    <dbReference type="NCBI Taxonomy" id="2862362"/>
    <lineage>
        <taxon>Eukaryota</taxon>
        <taxon>Fungi</taxon>
        <taxon>Dikarya</taxon>
        <taxon>Basidiomycota</taxon>
        <taxon>Agaricomycotina</taxon>
        <taxon>Agaricomycetes</taxon>
        <taxon>Agaricomycetidae</taxon>
        <taxon>Agaricales</taxon>
        <taxon>Marasmiineae</taxon>
        <taxon>Mycenaceae</taxon>
        <taxon>Favolaschia</taxon>
    </lineage>
</organism>
<comment type="caution">
    <text evidence="10">The sequence shown here is derived from an EMBL/GenBank/DDBJ whole genome shotgun (WGS) entry which is preliminary data.</text>
</comment>
<keyword evidence="7 9" id="KW-0472">Membrane</keyword>
<evidence type="ECO:0000256" key="9">
    <source>
        <dbReference type="SAM" id="Phobius"/>
    </source>
</evidence>
<evidence type="ECO:0000256" key="7">
    <source>
        <dbReference type="ARBA" id="ARBA00023136"/>
    </source>
</evidence>
<dbReference type="GO" id="GO:0006465">
    <property type="term" value="P:signal peptide processing"/>
    <property type="evidence" value="ECO:0007669"/>
    <property type="project" value="InterPro"/>
</dbReference>
<dbReference type="EMBL" id="JAWWNJ010000016">
    <property type="protein sequence ID" value="KAK7039393.1"/>
    <property type="molecule type" value="Genomic_DNA"/>
</dbReference>
<dbReference type="GO" id="GO:0005787">
    <property type="term" value="C:signal peptidase complex"/>
    <property type="evidence" value="ECO:0007669"/>
    <property type="project" value="InterPro"/>
</dbReference>
<gene>
    <name evidence="10" type="ORF">R3P38DRAFT_3261758</name>
</gene>
<evidence type="ECO:0000256" key="4">
    <source>
        <dbReference type="ARBA" id="ARBA00022692"/>
    </source>
</evidence>
<dbReference type="GO" id="GO:0045047">
    <property type="term" value="P:protein targeting to ER"/>
    <property type="evidence" value="ECO:0007669"/>
    <property type="project" value="TreeGrafter"/>
</dbReference>
<feature type="transmembrane region" description="Helical" evidence="9">
    <location>
        <begin position="28"/>
        <end position="45"/>
    </location>
</feature>
<evidence type="ECO:0000256" key="3">
    <source>
        <dbReference type="ARBA" id="ARBA00017059"/>
    </source>
</evidence>
<dbReference type="PANTHER" id="PTHR13202:SF0">
    <property type="entry name" value="SIGNAL PEPTIDASE COMPLEX SUBUNIT 1"/>
    <property type="match status" value="1"/>
</dbReference>
<evidence type="ECO:0000256" key="8">
    <source>
        <dbReference type="ARBA" id="ARBA00045204"/>
    </source>
</evidence>
<accession>A0AAW0CHW4</accession>
<comment type="function">
    <text evidence="8">Component of the signal peptidase complex (SPC) which catalyzes the cleavage of N-terminal signal sequences from nascent proteins as they are translocated into the lumen of the endoplasmic reticulum. Dispensable for SPC enzymatic activity.</text>
</comment>